<gene>
    <name evidence="2" type="ORF">DI626_08770</name>
</gene>
<evidence type="ECO:0000256" key="1">
    <source>
        <dbReference type="ARBA" id="ARBA00010169"/>
    </source>
</evidence>
<dbReference type="InterPro" id="IPR004323">
    <property type="entry name" value="Ion_tolerance_CutA"/>
</dbReference>
<evidence type="ECO:0000313" key="3">
    <source>
        <dbReference type="Proteomes" id="UP000249557"/>
    </source>
</evidence>
<protein>
    <submittedName>
        <fullName evidence="2">Divalent-cation tolerance protein CutA</fullName>
    </submittedName>
</protein>
<dbReference type="EMBL" id="QFNK01000198">
    <property type="protein sequence ID" value="PZO83789.1"/>
    <property type="molecule type" value="Genomic_DNA"/>
</dbReference>
<organism evidence="2 3">
    <name type="scientific">Micavibrio aeruginosavorus</name>
    <dbReference type="NCBI Taxonomy" id="349221"/>
    <lineage>
        <taxon>Bacteria</taxon>
        <taxon>Pseudomonadati</taxon>
        <taxon>Bdellovibrionota</taxon>
        <taxon>Bdellovibrionia</taxon>
        <taxon>Bdellovibrionales</taxon>
        <taxon>Pseudobdellovibrionaceae</taxon>
        <taxon>Micavibrio</taxon>
    </lineage>
</organism>
<dbReference type="AlphaFoldDB" id="A0A2W4ZU82"/>
<dbReference type="Proteomes" id="UP000249557">
    <property type="component" value="Unassembled WGS sequence"/>
</dbReference>
<evidence type="ECO:0000313" key="2">
    <source>
        <dbReference type="EMBL" id="PZO83789.1"/>
    </source>
</evidence>
<dbReference type="Pfam" id="PF03091">
    <property type="entry name" value="CutA1"/>
    <property type="match status" value="1"/>
</dbReference>
<reference evidence="2 3" key="1">
    <citation type="submission" date="2017-08" db="EMBL/GenBank/DDBJ databases">
        <title>Infants hospitalized years apart are colonized by the same room-sourced microbial strains.</title>
        <authorList>
            <person name="Brooks B."/>
            <person name="Olm M.R."/>
            <person name="Firek B.A."/>
            <person name="Baker R."/>
            <person name="Thomas B.C."/>
            <person name="Morowitz M.J."/>
            <person name="Banfield J.F."/>
        </authorList>
    </citation>
    <scope>NUCLEOTIDE SEQUENCE [LARGE SCALE GENOMIC DNA]</scope>
    <source>
        <strain evidence="2">S2_018_000_R2_104</strain>
    </source>
</reference>
<comment type="caution">
    <text evidence="2">The sequence shown here is derived from an EMBL/GenBank/DDBJ whole genome shotgun (WGS) entry which is preliminary data.</text>
</comment>
<sequence length="102" mass="11745">MEKMALVLSNFASPETARSVMRILMQEQIITCANIFAPHFAIYPWDGQIQEESETAVLFKGPWENKDKLVKRLREIHPYELPGIILLDAETLPDYAAWLRGK</sequence>
<dbReference type="PANTHER" id="PTHR23419:SF8">
    <property type="entry name" value="FI09726P"/>
    <property type="match status" value="1"/>
</dbReference>
<name>A0A2W4ZU82_9BACT</name>
<dbReference type="InterPro" id="IPR015867">
    <property type="entry name" value="N-reg_PII/ATP_PRibTrfase_C"/>
</dbReference>
<dbReference type="PANTHER" id="PTHR23419">
    <property type="entry name" value="DIVALENT CATION TOLERANCE CUTA-RELATED"/>
    <property type="match status" value="1"/>
</dbReference>
<dbReference type="SUPFAM" id="SSF54913">
    <property type="entry name" value="GlnB-like"/>
    <property type="match status" value="1"/>
</dbReference>
<dbReference type="InterPro" id="IPR011322">
    <property type="entry name" value="N-reg_PII-like_a/b"/>
</dbReference>
<dbReference type="GO" id="GO:0010038">
    <property type="term" value="P:response to metal ion"/>
    <property type="evidence" value="ECO:0007669"/>
    <property type="project" value="InterPro"/>
</dbReference>
<proteinExistence type="inferred from homology"/>
<accession>A0A2W4ZU82</accession>
<dbReference type="Gene3D" id="3.30.70.120">
    <property type="match status" value="1"/>
</dbReference>
<dbReference type="GO" id="GO:0005507">
    <property type="term" value="F:copper ion binding"/>
    <property type="evidence" value="ECO:0007669"/>
    <property type="project" value="TreeGrafter"/>
</dbReference>
<comment type="similarity">
    <text evidence="1">Belongs to the CutA family.</text>
</comment>